<name>A0A1N6LYK9_STRAG</name>
<dbReference type="SUPFAM" id="SSF53756">
    <property type="entry name" value="UDP-Glycosyltransferase/glycogen phosphorylase"/>
    <property type="match status" value="1"/>
</dbReference>
<reference evidence="1" key="2">
    <citation type="submission" date="2016-12" db="EMBL/GenBank/DDBJ databases">
        <authorList>
            <person name="Song W.-J."/>
            <person name="Kurnit D.M."/>
        </authorList>
    </citation>
    <scope>NUCLEOTIDE SEQUENCE</scope>
    <source>
        <strain evidence="1">NCTC8187</strain>
    </source>
</reference>
<dbReference type="AlphaFoldDB" id="A0A1N6LYK9"/>
<dbReference type="InterPro" id="IPR029767">
    <property type="entry name" value="WecB-like"/>
</dbReference>
<dbReference type="EMBL" id="LT671984">
    <property type="protein sequence ID" value="SIO74001.1"/>
    <property type="molecule type" value="Genomic_DNA"/>
</dbReference>
<dbReference type="GO" id="GO:0006047">
    <property type="term" value="P:UDP-N-acetylglucosamine metabolic process"/>
    <property type="evidence" value="ECO:0007669"/>
    <property type="project" value="InterPro"/>
</dbReference>
<accession>A0A1N6LYK9</accession>
<dbReference type="InterPro" id="IPR003331">
    <property type="entry name" value="UDP_GlcNAc_Epimerase_2_dom"/>
</dbReference>
<evidence type="ECO:0000313" key="1">
    <source>
        <dbReference type="EMBL" id="SIO74001.1"/>
    </source>
</evidence>
<gene>
    <name evidence="1" type="primary">neuC</name>
</gene>
<proteinExistence type="predicted"/>
<reference evidence="1" key="1">
    <citation type="submission" date="2016-12" db="EMBL/GenBank/DDBJ databases">
        <title>Comparison of molecular serotyping approaches of Streptococcus agalactiae from genomic sequences.</title>
        <authorList>
            <person name="Kapatai G."/>
            <person name="Patel D."/>
            <person name="Efstratiou A."/>
            <person name="Chalker V.J."/>
        </authorList>
    </citation>
    <scope>NUCLEOTIDE SEQUENCE</scope>
    <source>
        <strain evidence="1">NCTC8187</strain>
    </source>
</reference>
<dbReference type="Gene3D" id="3.40.50.2000">
    <property type="entry name" value="Glycogen Phosphorylase B"/>
    <property type="match status" value="2"/>
</dbReference>
<dbReference type="RefSeq" id="WP_000717635.1">
    <property type="nucleotide sequence ID" value="NZ_CGCE01000008.1"/>
</dbReference>
<dbReference type="Pfam" id="PF02350">
    <property type="entry name" value="Epimerase_2"/>
    <property type="match status" value="1"/>
</dbReference>
<dbReference type="InterPro" id="IPR020004">
    <property type="entry name" value="UDP-GlcNAc_Epase"/>
</dbReference>
<dbReference type="GO" id="GO:0004553">
    <property type="term" value="F:hydrolase activity, hydrolyzing O-glycosyl compounds"/>
    <property type="evidence" value="ECO:0007669"/>
    <property type="project" value="InterPro"/>
</dbReference>
<dbReference type="CDD" id="cd03786">
    <property type="entry name" value="GTB_UDP-GlcNAc_2-Epimerase"/>
    <property type="match status" value="1"/>
</dbReference>
<dbReference type="PANTHER" id="PTHR43174:SF3">
    <property type="entry name" value="UDP-N-ACETYLGLUCOSAMINE 2-EPIMERASE"/>
    <property type="match status" value="1"/>
</dbReference>
<protein>
    <submittedName>
        <fullName evidence="1">UDP-N-acetylglucosamine-2-epimerase NeuC</fullName>
    </submittedName>
</protein>
<sequence length="384" mass="42850">MKKICLVTGSRAEYGIMKPLIQRLSKDKEVNLQIIATAMHLEEKYGYTYRQIEEDGFDIAYKVPLHLYDTDRRTVSTAMAHLQLGLTKIFDKEDYDLVIILGDRYEMLPVVNVALIYNVPVCHLHGGETSLGNFDEYIRHAITKMSHLHLVSTEDFRQRVIQMGEQPQFVINTGALGVENALSIPPLTKEAIEKQLGIALEGSYFVVLYHPVTFEQGKGAGEQMKAVLSALSKFGVQCLFIGSNSDTGSDDIAKAINTYLTNHENSHCFASLSTQLYHSLIRHSLGLIGNSSSGLIEVPSLMKPTLNIGDRQKGRLHGESVVSVPVETSSVLEGLSKLNEVTNFDNPYYKENASSIAYEAIKLYLKDEPSISQPFYDLKENNLK</sequence>
<organism evidence="1">
    <name type="scientific">Streptococcus agalactiae</name>
    <dbReference type="NCBI Taxonomy" id="1311"/>
    <lineage>
        <taxon>Bacteria</taxon>
        <taxon>Bacillati</taxon>
        <taxon>Bacillota</taxon>
        <taxon>Bacilli</taxon>
        <taxon>Lactobacillales</taxon>
        <taxon>Streptococcaceae</taxon>
        <taxon>Streptococcus</taxon>
    </lineage>
</organism>
<dbReference type="NCBIfam" id="TIGR03568">
    <property type="entry name" value="NeuC_NnaA"/>
    <property type="match status" value="1"/>
</dbReference>
<dbReference type="PANTHER" id="PTHR43174">
    <property type="entry name" value="UDP-N-ACETYLGLUCOSAMINE 2-EPIMERASE"/>
    <property type="match status" value="1"/>
</dbReference>